<dbReference type="Pfam" id="PF06240">
    <property type="entry name" value="COXG"/>
    <property type="match status" value="1"/>
</dbReference>
<dbReference type="Proteomes" id="UP000249915">
    <property type="component" value="Unassembled WGS sequence"/>
</dbReference>
<proteinExistence type="predicted"/>
<accession>A0A2V4ATS8</accession>
<dbReference type="CDD" id="cd07823">
    <property type="entry name" value="SRPBCC_5"/>
    <property type="match status" value="1"/>
</dbReference>
<dbReference type="InterPro" id="IPR023393">
    <property type="entry name" value="START-like_dom_sf"/>
</dbReference>
<sequence length="208" mass="21990">MRLAHSFVLRRPPAEVFDALLDVERVATCLPGAHISARSADGGYDGEVTVTLGPLTACYAATLHVLDADRERLRLTIRAKGRESRGAGDADAFVRTRLRAAEEGTLVEIDTELDVRGRVAQLGRGVLAETADDTVRAFAANLETLLAQGFPAAGEPAAAGAGLPEAAGDERHPSRAVRARYLPAAAAALAAVAAYLGARRLNSTRRRR</sequence>
<organism evidence="1 2">
    <name type="scientific">Prauserella muralis</name>
    <dbReference type="NCBI Taxonomy" id="588067"/>
    <lineage>
        <taxon>Bacteria</taxon>
        <taxon>Bacillati</taxon>
        <taxon>Actinomycetota</taxon>
        <taxon>Actinomycetes</taxon>
        <taxon>Pseudonocardiales</taxon>
        <taxon>Pseudonocardiaceae</taxon>
        <taxon>Prauserella</taxon>
    </lineage>
</organism>
<evidence type="ECO:0000313" key="2">
    <source>
        <dbReference type="Proteomes" id="UP000249915"/>
    </source>
</evidence>
<gene>
    <name evidence="1" type="ORF">BAY60_19255</name>
</gene>
<dbReference type="Gene3D" id="3.30.530.20">
    <property type="match status" value="1"/>
</dbReference>
<evidence type="ECO:0000313" key="1">
    <source>
        <dbReference type="EMBL" id="PXY24652.1"/>
    </source>
</evidence>
<name>A0A2V4ATS8_9PSEU</name>
<dbReference type="PANTHER" id="PTHR38588:SF1">
    <property type="entry name" value="BLL0334 PROTEIN"/>
    <property type="match status" value="1"/>
</dbReference>
<dbReference type="PANTHER" id="PTHR38588">
    <property type="entry name" value="BLL0334 PROTEIN"/>
    <property type="match status" value="1"/>
</dbReference>
<dbReference type="RefSeq" id="WP_112282632.1">
    <property type="nucleotide sequence ID" value="NZ_MASW01000004.1"/>
</dbReference>
<keyword evidence="2" id="KW-1185">Reference proteome</keyword>
<dbReference type="EMBL" id="MASW01000004">
    <property type="protein sequence ID" value="PXY24652.1"/>
    <property type="molecule type" value="Genomic_DNA"/>
</dbReference>
<protein>
    <submittedName>
        <fullName evidence="1">Uncharacterized protein</fullName>
    </submittedName>
</protein>
<dbReference type="AlphaFoldDB" id="A0A2V4ATS8"/>
<comment type="caution">
    <text evidence="1">The sequence shown here is derived from an EMBL/GenBank/DDBJ whole genome shotgun (WGS) entry which is preliminary data.</text>
</comment>
<dbReference type="OrthoDB" id="9808623at2"/>
<reference evidence="1 2" key="1">
    <citation type="submission" date="2016-07" db="EMBL/GenBank/DDBJ databases">
        <title>Draft genome sequence of Prauserella muralis DSM 45305, isolated from a mould-covered wall in an indoor environment.</title>
        <authorList>
            <person name="Ruckert C."/>
            <person name="Albersmeier A."/>
            <person name="Jiang C.-L."/>
            <person name="Jiang Y."/>
            <person name="Kalinowski J."/>
            <person name="Schneider O."/>
            <person name="Winkler A."/>
            <person name="Zotchev S.B."/>
        </authorList>
    </citation>
    <scope>NUCLEOTIDE SEQUENCE [LARGE SCALE GENOMIC DNA]</scope>
    <source>
        <strain evidence="1 2">DSM 45305</strain>
    </source>
</reference>
<dbReference type="InterPro" id="IPR010419">
    <property type="entry name" value="CO_DH_gsu"/>
</dbReference>
<dbReference type="SUPFAM" id="SSF55961">
    <property type="entry name" value="Bet v1-like"/>
    <property type="match status" value="1"/>
</dbReference>